<evidence type="ECO:0000313" key="3">
    <source>
        <dbReference type="Proteomes" id="UP001303115"/>
    </source>
</evidence>
<feature type="compositionally biased region" description="Basic residues" evidence="1">
    <location>
        <begin position="218"/>
        <end position="228"/>
    </location>
</feature>
<dbReference type="AlphaFoldDB" id="A0AAN6SSR1"/>
<evidence type="ECO:0000256" key="1">
    <source>
        <dbReference type="SAM" id="MobiDB-lite"/>
    </source>
</evidence>
<sequence length="391" mass="44835">MERRHLQHDTILTDDAVAELLAKEANDASIKYSSMGLEAFKSTKPSNKAKPNTRFLGRIIKETTSHNAALLAKEAAEAQVRLDDLTEAEEKKRRKFNPSASDIRRRQLGDISSILAGRKRRSGGTERDDGSRQRDGARDKEQPRDRSHDRDRRTRSGHGTRQEDKEEGRRSHRKHDDRTTGDERRRRRQDRSCSPRQRDRRHRDRSPLSSSGEDNQLRHSRSHRKKPSKDHDLIAGESTRRKNYGRLREDDDKFSSSSRTGRFVEGDESDPLEDLIGPAPPSKPPVRTRGRGAIRGAAAMDGRFSEDYDPASDVQLEPAEAEDWDEAVETFRDRQKWKQQGAERLRAVGFTDDQIKQWEKGGEKDIDDVRWSKAGEKREWDRGKEGTALDG</sequence>
<dbReference type="PANTHER" id="PTHR40132">
    <property type="entry name" value="PRE-MRNA-SPLICING FACTOR 38B"/>
    <property type="match status" value="1"/>
</dbReference>
<feature type="compositionally biased region" description="Basic and acidic residues" evidence="1">
    <location>
        <begin position="229"/>
        <end position="254"/>
    </location>
</feature>
<feature type="region of interest" description="Disordered" evidence="1">
    <location>
        <begin position="359"/>
        <end position="391"/>
    </location>
</feature>
<feature type="region of interest" description="Disordered" evidence="1">
    <location>
        <begin position="90"/>
        <end position="321"/>
    </location>
</feature>
<feature type="compositionally biased region" description="Basic and acidic residues" evidence="1">
    <location>
        <begin position="123"/>
        <end position="197"/>
    </location>
</feature>
<reference evidence="3" key="1">
    <citation type="journal article" date="2023" name="Mol. Phylogenet. Evol.">
        <title>Genome-scale phylogeny and comparative genomics of the fungal order Sordariales.</title>
        <authorList>
            <person name="Hensen N."/>
            <person name="Bonometti L."/>
            <person name="Westerberg I."/>
            <person name="Brannstrom I.O."/>
            <person name="Guillou S."/>
            <person name="Cros-Aarteil S."/>
            <person name="Calhoun S."/>
            <person name="Haridas S."/>
            <person name="Kuo A."/>
            <person name="Mondo S."/>
            <person name="Pangilinan J."/>
            <person name="Riley R."/>
            <person name="LaButti K."/>
            <person name="Andreopoulos B."/>
            <person name="Lipzen A."/>
            <person name="Chen C."/>
            <person name="Yan M."/>
            <person name="Daum C."/>
            <person name="Ng V."/>
            <person name="Clum A."/>
            <person name="Steindorff A."/>
            <person name="Ohm R.A."/>
            <person name="Martin F."/>
            <person name="Silar P."/>
            <person name="Natvig D.O."/>
            <person name="Lalanne C."/>
            <person name="Gautier V."/>
            <person name="Ament-Velasquez S.L."/>
            <person name="Kruys A."/>
            <person name="Hutchinson M.I."/>
            <person name="Powell A.J."/>
            <person name="Barry K."/>
            <person name="Miller A.N."/>
            <person name="Grigoriev I.V."/>
            <person name="Debuchy R."/>
            <person name="Gladieux P."/>
            <person name="Hiltunen Thoren M."/>
            <person name="Johannesson H."/>
        </authorList>
    </citation>
    <scope>NUCLEOTIDE SEQUENCE [LARGE SCALE GENOMIC DNA]</scope>
    <source>
        <strain evidence="3">CBS 284.82</strain>
    </source>
</reference>
<name>A0AAN6SSR1_9PEZI</name>
<organism evidence="2 3">
    <name type="scientific">Parachaetomium inaequale</name>
    <dbReference type="NCBI Taxonomy" id="2588326"/>
    <lineage>
        <taxon>Eukaryota</taxon>
        <taxon>Fungi</taxon>
        <taxon>Dikarya</taxon>
        <taxon>Ascomycota</taxon>
        <taxon>Pezizomycotina</taxon>
        <taxon>Sordariomycetes</taxon>
        <taxon>Sordariomycetidae</taxon>
        <taxon>Sordariales</taxon>
        <taxon>Chaetomiaceae</taxon>
        <taxon>Parachaetomium</taxon>
    </lineage>
</organism>
<evidence type="ECO:0008006" key="4">
    <source>
        <dbReference type="Google" id="ProtNLM"/>
    </source>
</evidence>
<protein>
    <recommendedName>
        <fullName evidence="4">Pre-mRNA-splicing factor 38B</fullName>
    </recommendedName>
</protein>
<dbReference type="EMBL" id="MU854371">
    <property type="protein sequence ID" value="KAK4040716.1"/>
    <property type="molecule type" value="Genomic_DNA"/>
</dbReference>
<keyword evidence="3" id="KW-1185">Reference proteome</keyword>
<comment type="caution">
    <text evidence="2">The sequence shown here is derived from an EMBL/GenBank/DDBJ whole genome shotgun (WGS) entry which is preliminary data.</text>
</comment>
<dbReference type="Proteomes" id="UP001303115">
    <property type="component" value="Unassembled WGS sequence"/>
</dbReference>
<gene>
    <name evidence="2" type="ORF">C8A01DRAFT_35275</name>
</gene>
<accession>A0AAN6SSR1</accession>
<proteinExistence type="predicted"/>
<evidence type="ECO:0000313" key="2">
    <source>
        <dbReference type="EMBL" id="KAK4040716.1"/>
    </source>
</evidence>
<dbReference type="PANTHER" id="PTHR40132:SF1">
    <property type="entry name" value="PRE-MRNA-SPLICING FACTOR 38B"/>
    <property type="match status" value="1"/>
</dbReference>